<feature type="region of interest" description="Disordered" evidence="1">
    <location>
        <begin position="193"/>
        <end position="236"/>
    </location>
</feature>
<evidence type="ECO:0008006" key="4">
    <source>
        <dbReference type="Google" id="ProtNLM"/>
    </source>
</evidence>
<protein>
    <recommendedName>
        <fullName evidence="4">Reverse transcriptase RNase H-like domain-containing protein</fullName>
    </recommendedName>
</protein>
<feature type="region of interest" description="Disordered" evidence="1">
    <location>
        <begin position="92"/>
        <end position="113"/>
    </location>
</feature>
<name>A0A9Q1B1G2_9SAUR</name>
<gene>
    <name evidence="2" type="ORF">JRQ81_017007</name>
</gene>
<evidence type="ECO:0000313" key="3">
    <source>
        <dbReference type="Proteomes" id="UP001142489"/>
    </source>
</evidence>
<dbReference type="Proteomes" id="UP001142489">
    <property type="component" value="Unassembled WGS sequence"/>
</dbReference>
<feature type="compositionally biased region" description="Basic and acidic residues" evidence="1">
    <location>
        <begin position="219"/>
        <end position="230"/>
    </location>
</feature>
<dbReference type="OrthoDB" id="10068174at2759"/>
<dbReference type="InterPro" id="IPR052055">
    <property type="entry name" value="Hepadnavirus_pol/RT"/>
</dbReference>
<comment type="caution">
    <text evidence="2">The sequence shown here is derived from an EMBL/GenBank/DDBJ whole genome shotgun (WGS) entry which is preliminary data.</text>
</comment>
<dbReference type="SUPFAM" id="SSF56672">
    <property type="entry name" value="DNA/RNA polymerases"/>
    <property type="match status" value="1"/>
</dbReference>
<organism evidence="2 3">
    <name type="scientific">Phrynocephalus forsythii</name>
    <dbReference type="NCBI Taxonomy" id="171643"/>
    <lineage>
        <taxon>Eukaryota</taxon>
        <taxon>Metazoa</taxon>
        <taxon>Chordata</taxon>
        <taxon>Craniata</taxon>
        <taxon>Vertebrata</taxon>
        <taxon>Euteleostomi</taxon>
        <taxon>Lepidosauria</taxon>
        <taxon>Squamata</taxon>
        <taxon>Bifurcata</taxon>
        <taxon>Unidentata</taxon>
        <taxon>Episquamata</taxon>
        <taxon>Toxicofera</taxon>
        <taxon>Iguania</taxon>
        <taxon>Acrodonta</taxon>
        <taxon>Agamidae</taxon>
        <taxon>Agaminae</taxon>
        <taxon>Phrynocephalus</taxon>
    </lineage>
</organism>
<accession>A0A9Q1B1G2</accession>
<dbReference type="PANTHER" id="PTHR33050:SF7">
    <property type="entry name" value="RIBONUCLEASE H"/>
    <property type="match status" value="1"/>
</dbReference>
<evidence type="ECO:0000313" key="2">
    <source>
        <dbReference type="EMBL" id="KAJ7327248.1"/>
    </source>
</evidence>
<dbReference type="PANTHER" id="PTHR33050">
    <property type="entry name" value="REVERSE TRANSCRIPTASE DOMAIN-CONTAINING PROTEIN"/>
    <property type="match status" value="1"/>
</dbReference>
<proteinExistence type="predicted"/>
<evidence type="ECO:0000256" key="1">
    <source>
        <dbReference type="SAM" id="MobiDB-lite"/>
    </source>
</evidence>
<feature type="compositionally biased region" description="Low complexity" evidence="1">
    <location>
        <begin position="201"/>
        <end position="213"/>
    </location>
</feature>
<keyword evidence="3" id="KW-1185">Reference proteome</keyword>
<reference evidence="2" key="1">
    <citation type="journal article" date="2023" name="DNA Res.">
        <title>Chromosome-level genome assembly of Phrynocephalus forsythii using third-generation DNA sequencing and Hi-C analysis.</title>
        <authorList>
            <person name="Qi Y."/>
            <person name="Zhao W."/>
            <person name="Zhao Y."/>
            <person name="Niu C."/>
            <person name="Cao S."/>
            <person name="Zhang Y."/>
        </authorList>
    </citation>
    <scope>NUCLEOTIDE SEQUENCE</scope>
    <source>
        <tissue evidence="2">Muscle</tissue>
    </source>
</reference>
<dbReference type="InterPro" id="IPR043502">
    <property type="entry name" value="DNA/RNA_pol_sf"/>
</dbReference>
<sequence>MATLSLEPPPINHLRMGGRHQPVGKGFSKLRNLFKSQPGQEAGRGRGRGWRNWRLPCRNNRVHPIVESVTQTIQVLPAAAVVPAAGGERVSPGVQGGGCTGGAPPPQGSLGGKSPALQATLCGAELWGLVPLPTGIDIREMAGLWIRESHLDWEMASYWNTVQMAKVRKAIWAGSRVAFLSAKMGRAKTGLLENSAPSGVRPRSPSLPALRLPWVGERGPGDGRVKDRGQDSTAAPHTAGVWEAADGAALAAGWESLTKNLPAQVVQRLLGLVAFTTSVAKTRALQSWYLIFFDPIQDNQSKLLVSHWSSSINSSGGYTAAICLPIATDAIMQTWGAICNHLTINGTLSQTEKYLHTNHLELLAVIKAFKTYLRLLSGQVVQVVTNNTTTMHYMNKQGGTHSQGLLLLTVEFWEWCMRHRIYPIAVHLPGKENIADRLSRTTSISHKWKLHQDVFQSIVHHWGAPELDLFATPENKKCTTFCSWVPNACCRQQSPDSSLDCQGSPCMLLPRPPLLAQLILPTSAHPSMPTVAFICMFASDLHRVADSKESKLIDSIA</sequence>
<feature type="region of interest" description="Disordered" evidence="1">
    <location>
        <begin position="1"/>
        <end position="21"/>
    </location>
</feature>
<dbReference type="EMBL" id="JAPFRF010000007">
    <property type="protein sequence ID" value="KAJ7327248.1"/>
    <property type="molecule type" value="Genomic_DNA"/>
</dbReference>
<dbReference type="CDD" id="cd09275">
    <property type="entry name" value="RNase_HI_RT_DIRS1"/>
    <property type="match status" value="1"/>
</dbReference>
<dbReference type="AlphaFoldDB" id="A0A9Q1B1G2"/>